<name>A0A1P8U6C7_9MICO</name>
<dbReference type="AlphaFoldDB" id="A0A1P8U6C7"/>
<dbReference type="PROSITE" id="PS51257">
    <property type="entry name" value="PROKAR_LIPOPROTEIN"/>
    <property type="match status" value="1"/>
</dbReference>
<dbReference type="PANTHER" id="PTHR43649">
    <property type="entry name" value="ARABINOSE-BINDING PROTEIN-RELATED"/>
    <property type="match status" value="1"/>
</dbReference>
<evidence type="ECO:0000256" key="3">
    <source>
        <dbReference type="SAM" id="SignalP"/>
    </source>
</evidence>
<keyword evidence="3" id="KW-0732">Signal</keyword>
<gene>
    <name evidence="4" type="ORF">BOH66_04635</name>
</gene>
<dbReference type="InterPro" id="IPR006059">
    <property type="entry name" value="SBP"/>
</dbReference>
<organism evidence="4 5">
    <name type="scientific">Microbacterium aurum</name>
    <dbReference type="NCBI Taxonomy" id="36805"/>
    <lineage>
        <taxon>Bacteria</taxon>
        <taxon>Bacillati</taxon>
        <taxon>Actinomycetota</taxon>
        <taxon>Actinomycetes</taxon>
        <taxon>Micrococcales</taxon>
        <taxon>Microbacteriaceae</taxon>
        <taxon>Microbacterium</taxon>
    </lineage>
</organism>
<sequence length="443" mass="46822">MGMSQHRRILAPMMALGVVGLALAGCTGGGGDGGDGGGGSGETITIMGGFTDAQAEAFQADLDKWGETSGIKVSYDGNTDFQTAVIARATAGNPPDIAIYPQPGVLKSQTQQLFPLEDLGIDVEAITADEANGLGEIAVVDGQTFGLPYSINVKSLVWYNPAAFEAAGLTVPTTDAEMTALQQQIIDEGLGYPWCVGLESGAATGWPATDWLEEYVLRYGGLEDYNAWIAGDILFNSDLVNEAGDKVATELLAEGKVNGGGAAAATTAFQTAGNQLFVEGKDNGQCFMMRQGSFIADFFPDDIKAQIAENDLTNIDFFQLPAPEGAEQAMLGGGDLVGAFTDSDEVKQVVEYITGKEFGTNGYASQAIFLSPHNDFDTSFYTTEFQKKAQELLAGSEIFGFDASDQMPGEVGSGTEWSELTSWFAGQKTMEQAFDAIDASWPR</sequence>
<feature type="signal peptide" evidence="3">
    <location>
        <begin position="1"/>
        <end position="24"/>
    </location>
</feature>
<dbReference type="STRING" id="36805.BOH66_04635"/>
<evidence type="ECO:0008006" key="6">
    <source>
        <dbReference type="Google" id="ProtNLM"/>
    </source>
</evidence>
<dbReference type="Proteomes" id="UP000187185">
    <property type="component" value="Chromosome"/>
</dbReference>
<dbReference type="KEGG" id="maur:BOH66_04635"/>
<keyword evidence="2" id="KW-0813">Transport</keyword>
<dbReference type="Pfam" id="PF01547">
    <property type="entry name" value="SBP_bac_1"/>
    <property type="match status" value="1"/>
</dbReference>
<dbReference type="OrthoDB" id="8663148at2"/>
<feature type="chain" id="PRO_5012094499" description="Sugar ABC transporter substrate-binding protein" evidence="3">
    <location>
        <begin position="25"/>
        <end position="443"/>
    </location>
</feature>
<proteinExistence type="inferred from homology"/>
<dbReference type="PANTHER" id="PTHR43649:SF29">
    <property type="entry name" value="OSMOPROTECTIVE COMPOUNDS-BINDING PROTEIN GGTB"/>
    <property type="match status" value="1"/>
</dbReference>
<protein>
    <recommendedName>
        <fullName evidence="6">Sugar ABC transporter substrate-binding protein</fullName>
    </recommendedName>
</protein>
<evidence type="ECO:0000313" key="4">
    <source>
        <dbReference type="EMBL" id="APZ33634.1"/>
    </source>
</evidence>
<dbReference type="InterPro" id="IPR050490">
    <property type="entry name" value="Bact_solute-bd_prot1"/>
</dbReference>
<comment type="similarity">
    <text evidence="1">Belongs to the bacterial solute-binding protein 1 family.</text>
</comment>
<evidence type="ECO:0000313" key="5">
    <source>
        <dbReference type="Proteomes" id="UP000187185"/>
    </source>
</evidence>
<accession>A0A1P8U6C7</accession>
<dbReference type="EMBL" id="CP018762">
    <property type="protein sequence ID" value="APZ33634.1"/>
    <property type="molecule type" value="Genomic_DNA"/>
</dbReference>
<reference evidence="4 5" key="1">
    <citation type="submission" date="2016-12" db="EMBL/GenBank/DDBJ databases">
        <title>Complete genome sequence of Microbacterium aurum KACC 15219.</title>
        <authorList>
            <person name="Jung Y."/>
            <person name="Shin J.-H."/>
            <person name="Lee Y.-J."/>
            <person name="Yi H."/>
            <person name="Bahn Y.-S."/>
            <person name="Kim J.F."/>
            <person name="Lee D.-W."/>
        </authorList>
    </citation>
    <scope>NUCLEOTIDE SEQUENCE [LARGE SCALE GENOMIC DNA]</scope>
    <source>
        <strain evidence="4 5">KACC 15219</strain>
    </source>
</reference>
<keyword evidence="5" id="KW-1185">Reference proteome</keyword>
<evidence type="ECO:0000256" key="2">
    <source>
        <dbReference type="ARBA" id="ARBA00022448"/>
    </source>
</evidence>
<dbReference type="Gene3D" id="3.40.190.10">
    <property type="entry name" value="Periplasmic binding protein-like II"/>
    <property type="match status" value="2"/>
</dbReference>
<dbReference type="SUPFAM" id="SSF53850">
    <property type="entry name" value="Periplasmic binding protein-like II"/>
    <property type="match status" value="1"/>
</dbReference>
<evidence type="ECO:0000256" key="1">
    <source>
        <dbReference type="ARBA" id="ARBA00008520"/>
    </source>
</evidence>